<dbReference type="SUPFAM" id="SSF53822">
    <property type="entry name" value="Periplasmic binding protein-like I"/>
    <property type="match status" value="1"/>
</dbReference>
<feature type="region of interest" description="Disordered" evidence="4">
    <location>
        <begin position="34"/>
        <end position="61"/>
    </location>
</feature>
<dbReference type="Pfam" id="PF13458">
    <property type="entry name" value="Peripla_BP_6"/>
    <property type="match status" value="1"/>
</dbReference>
<dbReference type="InterPro" id="IPR051010">
    <property type="entry name" value="BCAA_transport"/>
</dbReference>
<keyword evidence="3" id="KW-0813">Transport</keyword>
<dbReference type="InterPro" id="IPR028082">
    <property type="entry name" value="Peripla_BP_I"/>
</dbReference>
<dbReference type="PANTHER" id="PTHR30483:SF6">
    <property type="entry name" value="PERIPLASMIC BINDING PROTEIN OF ABC TRANSPORTER FOR NATURAL AMINO ACIDS"/>
    <property type="match status" value="1"/>
</dbReference>
<keyword evidence="3" id="KW-0029">Amino-acid transport</keyword>
<dbReference type="PROSITE" id="PS51318">
    <property type="entry name" value="TAT"/>
    <property type="match status" value="1"/>
</dbReference>
<evidence type="ECO:0000256" key="4">
    <source>
        <dbReference type="SAM" id="MobiDB-lite"/>
    </source>
</evidence>
<keyword evidence="7" id="KW-1185">Reference proteome</keyword>
<comment type="similarity">
    <text evidence="1">Belongs to the leucine-binding protein family.</text>
</comment>
<dbReference type="CDD" id="cd06339">
    <property type="entry name" value="PBP1_YraM_LppC_lipoprotein-like"/>
    <property type="match status" value="1"/>
</dbReference>
<sequence length="396" mass="41670">MADRITRPQARRSFLGLAALAGLSLLMAGCQMVPRPRPAPPQPVEPAPAPEPTPGLPTDTDRNRVAVLVPLSGENAGVGQSIANAANLAILDTGGKNVRITVYDTSKGAQAAVNEALADGNRLFLGPLLAENVRIVAPIAARAGVPVIAFSNDASVAGNGVYLMGFDPAQAVDRVVDYARSQGLERFAGLIPNGDYGRRASQALIASVEQAGGRMVAMQTYDRSAPSLRSAVTRLNEQSGYDAVLIADNGRIGIGAAPMIKEGPSGDARILGTELWKSEGNLGTTPALRGSWFASVPDNMFNQFRTRYRARYSSNPYRLASLGYDAVLLAVRIGQDWPVGRPFPAAELGNPEGFMGVDGAFRFGENGIAQRTLEVLQVTPSGFNTVSPAPKSFGGK</sequence>
<accession>A0A2U2IZZ4</accession>
<dbReference type="EMBL" id="QFFF01000001">
    <property type="protein sequence ID" value="PWG01655.1"/>
    <property type="molecule type" value="Genomic_DNA"/>
</dbReference>
<dbReference type="OrthoDB" id="7210494at2"/>
<dbReference type="PANTHER" id="PTHR30483">
    <property type="entry name" value="LEUCINE-SPECIFIC-BINDING PROTEIN"/>
    <property type="match status" value="1"/>
</dbReference>
<name>A0A2U2IZZ4_9SPHN</name>
<reference evidence="6 7" key="1">
    <citation type="submission" date="2018-05" db="EMBL/GenBank/DDBJ databases">
        <title>Genome of Sphingosinicella humi QZX222.</title>
        <authorList>
            <person name="Qiao Z."/>
            <person name="Wang G."/>
        </authorList>
    </citation>
    <scope>NUCLEOTIDE SEQUENCE [LARGE SCALE GENOMIC DNA]</scope>
    <source>
        <strain evidence="6 7">QZX222</strain>
    </source>
</reference>
<dbReference type="AlphaFoldDB" id="A0A2U2IZZ4"/>
<organism evidence="6 7">
    <name type="scientific">Allosphingosinicella humi</name>
    <dbReference type="NCBI Taxonomy" id="2068657"/>
    <lineage>
        <taxon>Bacteria</taxon>
        <taxon>Pseudomonadati</taxon>
        <taxon>Pseudomonadota</taxon>
        <taxon>Alphaproteobacteria</taxon>
        <taxon>Sphingomonadales</taxon>
        <taxon>Sphingomonadaceae</taxon>
        <taxon>Allosphingosinicella</taxon>
    </lineage>
</organism>
<feature type="domain" description="Leucine-binding protein" evidence="5">
    <location>
        <begin position="64"/>
        <end position="333"/>
    </location>
</feature>
<gene>
    <name evidence="6" type="ORF">DF286_01280</name>
</gene>
<dbReference type="PROSITE" id="PS51257">
    <property type="entry name" value="PROKAR_LIPOPROTEIN"/>
    <property type="match status" value="1"/>
</dbReference>
<proteinExistence type="inferred from homology"/>
<dbReference type="RefSeq" id="WP_109269794.1">
    <property type="nucleotide sequence ID" value="NZ_QFFF01000001.1"/>
</dbReference>
<evidence type="ECO:0000313" key="7">
    <source>
        <dbReference type="Proteomes" id="UP000245916"/>
    </source>
</evidence>
<dbReference type="InterPro" id="IPR006311">
    <property type="entry name" value="TAT_signal"/>
</dbReference>
<protein>
    <submittedName>
        <fullName evidence="6">Penicillin-binding protein activator</fullName>
    </submittedName>
</protein>
<feature type="compositionally biased region" description="Pro residues" evidence="4">
    <location>
        <begin position="35"/>
        <end position="55"/>
    </location>
</feature>
<dbReference type="InterPro" id="IPR028081">
    <property type="entry name" value="Leu-bd"/>
</dbReference>
<evidence type="ECO:0000256" key="1">
    <source>
        <dbReference type="ARBA" id="ARBA00010062"/>
    </source>
</evidence>
<evidence type="ECO:0000313" key="6">
    <source>
        <dbReference type="EMBL" id="PWG01655.1"/>
    </source>
</evidence>
<evidence type="ECO:0000256" key="2">
    <source>
        <dbReference type="ARBA" id="ARBA00022729"/>
    </source>
</evidence>
<dbReference type="Gene3D" id="3.40.50.2300">
    <property type="match status" value="2"/>
</dbReference>
<evidence type="ECO:0000256" key="3">
    <source>
        <dbReference type="ARBA" id="ARBA00022970"/>
    </source>
</evidence>
<dbReference type="Proteomes" id="UP000245916">
    <property type="component" value="Unassembled WGS sequence"/>
</dbReference>
<evidence type="ECO:0000259" key="5">
    <source>
        <dbReference type="Pfam" id="PF13458"/>
    </source>
</evidence>
<keyword evidence="2" id="KW-0732">Signal</keyword>
<comment type="caution">
    <text evidence="6">The sequence shown here is derived from an EMBL/GenBank/DDBJ whole genome shotgun (WGS) entry which is preliminary data.</text>
</comment>
<dbReference type="GO" id="GO:0006865">
    <property type="term" value="P:amino acid transport"/>
    <property type="evidence" value="ECO:0007669"/>
    <property type="project" value="UniProtKB-KW"/>
</dbReference>